<accession>A0ABY2X473</accession>
<feature type="region of interest" description="Disordered" evidence="1">
    <location>
        <begin position="1"/>
        <end position="28"/>
    </location>
</feature>
<evidence type="ECO:0000313" key="3">
    <source>
        <dbReference type="EMBL" id="TMV09855.1"/>
    </source>
</evidence>
<reference evidence="3 4" key="1">
    <citation type="submission" date="2019-05" db="EMBL/GenBank/DDBJ databases">
        <title>Ruegeria sp. nov., isolated from tidal flat.</title>
        <authorList>
            <person name="Kim W."/>
        </authorList>
    </citation>
    <scope>NUCLEOTIDE SEQUENCE [LARGE SCALE GENOMIC DNA]</scope>
    <source>
        <strain evidence="3 4">CAU 1488</strain>
    </source>
</reference>
<name>A0ABY2X473_9RHOB</name>
<gene>
    <name evidence="3" type="ORF">FGK63_01940</name>
</gene>
<keyword evidence="4" id="KW-1185">Reference proteome</keyword>
<feature type="transmembrane region" description="Helical" evidence="2">
    <location>
        <begin position="51"/>
        <end position="78"/>
    </location>
</feature>
<evidence type="ECO:0000256" key="2">
    <source>
        <dbReference type="SAM" id="Phobius"/>
    </source>
</evidence>
<keyword evidence="2" id="KW-0812">Transmembrane</keyword>
<dbReference type="RefSeq" id="WP_138839914.1">
    <property type="nucleotide sequence ID" value="NZ_VCPD01000001.1"/>
</dbReference>
<dbReference type="EMBL" id="VCPD01000001">
    <property type="protein sequence ID" value="TMV09855.1"/>
    <property type="molecule type" value="Genomic_DNA"/>
</dbReference>
<dbReference type="Proteomes" id="UP001193035">
    <property type="component" value="Unassembled WGS sequence"/>
</dbReference>
<organism evidence="3 4">
    <name type="scientific">Ruegeria sediminis</name>
    <dbReference type="NCBI Taxonomy" id="2583820"/>
    <lineage>
        <taxon>Bacteria</taxon>
        <taxon>Pseudomonadati</taxon>
        <taxon>Pseudomonadota</taxon>
        <taxon>Alphaproteobacteria</taxon>
        <taxon>Rhodobacterales</taxon>
        <taxon>Roseobacteraceae</taxon>
        <taxon>Ruegeria</taxon>
    </lineage>
</organism>
<keyword evidence="2" id="KW-1133">Transmembrane helix</keyword>
<keyword evidence="2" id="KW-0472">Membrane</keyword>
<evidence type="ECO:0000313" key="4">
    <source>
        <dbReference type="Proteomes" id="UP001193035"/>
    </source>
</evidence>
<proteinExistence type="predicted"/>
<sequence length="79" mass="8208">MTGHCVSKFANTPDAASAPRAPSGTCPAGHGDVPAGHFLPRARVAEFIRQVAFWASEILAAASLFVILFALLIFGAALQ</sequence>
<evidence type="ECO:0000256" key="1">
    <source>
        <dbReference type="SAM" id="MobiDB-lite"/>
    </source>
</evidence>
<comment type="caution">
    <text evidence="3">The sequence shown here is derived from an EMBL/GenBank/DDBJ whole genome shotgun (WGS) entry which is preliminary data.</text>
</comment>
<protein>
    <submittedName>
        <fullName evidence="3">Uncharacterized protein</fullName>
    </submittedName>
</protein>